<dbReference type="Proteomes" id="UP000223968">
    <property type="component" value="Unassembled WGS sequence"/>
</dbReference>
<evidence type="ECO:0000313" key="8">
    <source>
        <dbReference type="Proteomes" id="UP000223968"/>
    </source>
</evidence>
<dbReference type="OrthoDB" id="77564at2759"/>
<feature type="region of interest" description="Disordered" evidence="6">
    <location>
        <begin position="1787"/>
        <end position="2011"/>
    </location>
</feature>
<comment type="similarity">
    <text evidence="3">Belongs to the HIR3 family.</text>
</comment>
<dbReference type="GO" id="GO:0031491">
    <property type="term" value="F:nucleosome binding"/>
    <property type="evidence" value="ECO:0007669"/>
    <property type="project" value="TreeGrafter"/>
</dbReference>
<feature type="region of interest" description="Disordered" evidence="6">
    <location>
        <begin position="890"/>
        <end position="910"/>
    </location>
</feature>
<evidence type="ECO:0000256" key="1">
    <source>
        <dbReference type="ARBA" id="ARBA00002687"/>
    </source>
</evidence>
<evidence type="ECO:0000256" key="4">
    <source>
        <dbReference type="ARBA" id="ARBA00014848"/>
    </source>
</evidence>
<dbReference type="InterPro" id="IPR033053">
    <property type="entry name" value="Hir3/CABIN1"/>
</dbReference>
<dbReference type="GO" id="GO:0000417">
    <property type="term" value="C:HIR complex"/>
    <property type="evidence" value="ECO:0007669"/>
    <property type="project" value="TreeGrafter"/>
</dbReference>
<comment type="subcellular location">
    <subcellularLocation>
        <location evidence="2">Nucleus</location>
    </subcellularLocation>
</comment>
<proteinExistence type="inferred from homology"/>
<evidence type="ECO:0000313" key="7">
    <source>
        <dbReference type="EMBL" id="PGH04967.1"/>
    </source>
</evidence>
<name>A0A2B7X8C6_9EURO</name>
<organism evidence="7 8">
    <name type="scientific">Helicocarpus griseus UAMH5409</name>
    <dbReference type="NCBI Taxonomy" id="1447875"/>
    <lineage>
        <taxon>Eukaryota</taxon>
        <taxon>Fungi</taxon>
        <taxon>Dikarya</taxon>
        <taxon>Ascomycota</taxon>
        <taxon>Pezizomycotina</taxon>
        <taxon>Eurotiomycetes</taxon>
        <taxon>Eurotiomycetidae</taxon>
        <taxon>Onygenales</taxon>
        <taxon>Ajellomycetaceae</taxon>
        <taxon>Helicocarpus</taxon>
    </lineage>
</organism>
<feature type="compositionally biased region" description="Basic and acidic residues" evidence="6">
    <location>
        <begin position="387"/>
        <end position="396"/>
    </location>
</feature>
<comment type="function">
    <text evidence="1">Has a role in a nucleosome assembly pathway that is required for the integrity of heterochromatin and proper chromosome segregation.</text>
</comment>
<feature type="region of interest" description="Disordered" evidence="6">
    <location>
        <begin position="332"/>
        <end position="474"/>
    </location>
</feature>
<dbReference type="PANTHER" id="PTHR15502">
    <property type="entry name" value="CALCINEURIN-BINDING PROTEIN CABIN 1-RELATED"/>
    <property type="match status" value="1"/>
</dbReference>
<keyword evidence="5" id="KW-0539">Nucleus</keyword>
<sequence length="2011" mass="225885">MTSFVALNIEPDDFSEEEIDDTKEIQIEEALKLYHNALKLHSQGPQFYDQASEAYEALFKSEIFNYPESISEYKRSRLGGPEIQYESFDESAAPLEASDTVSSALPQTIYLSHKNRGQFILDQLKHLLRSRQEKKDEGDKPAIDVSVSSSSAISSFAEALERDDTDLELWRKCARIGGVLQSHRLARYCLESVLEGDEDVLDDGFEQLGLEQAFAGEDLRHVLDVLSDKLSTLQNPLRRPRKAILRLLQKQIDPFPYLPRGLGVSAASRNLLGVPPSRYMVTPTSPTWTSIGEALWKALRDEQQDRRLFSPGAGIEISIQGTHEPVEISPAALPIIQRDPNKDQKAEVPNDKEGDTELPDVEPNAVSGPPPEDVKPSTTLATGDTQTDDRASHVSDGDTAELGASSEHPSGNHNANLNEKPDEKLEQKTQTTHDEADQKAATSQSRKRSSASVGNEEPQDGGRVKSRRIRARESNTDVIAPPSQVPFDETKYYEDRLEHYAHADQWMFGVVSALLSKVGVEDLGTIDELKKLCSDDGHNPPGDKAQEYIAQQVLYKDLRKAIEKWDDEKAQVALHADISSTTPNSGLNKTNGSGLNIFLEHSRQSHQNTGKEIALAEDDGLSLFLERINSGWFCPSEAAFSWLEQHLKPNPHHQSSSDKEDQLMGNSTYTNRLWSKPMKETAMKILCDDDEYIYTKLSDFAMAWEEAILASNSPKTVTASQLSIFAEITQSIYELHLDIYASMKGTDSDANTDTRALEQDRLSRWSTLARAYVSYHIDMHEEHGMQNVLALRHLRTSTSHYNLTEEAPREYVSLCLRDLRRVLVHLGSPTITLLNNETIPEISVSAIDQEISRLNSMDFFTSIFSSDTDDPVNLIESIEPILDPSSVEFVHASSSPNGREGPTDNVEPSTTDATSISVVRDMISFLDRGDATLRLFLWKKLIKAYESIQYTPKVISCYLRSIEIIMGELRSPSYLQAASGHRQFSVLKWINALDDLLSKVVGKTVSEPEKSFECFDMAHLRSSMSAVAQISKLLHSFAFLENSVQVGQISLPDIRPASTAKTLEQFKEKLRAMQVKAWVLQYSLLRESMEQNKELFDTPNDDRIHYLRSVHNALGIRSICKCSNKLLLKLMKKELLTLPTEDSYEFDISQLLFDLYGLKFWNLDDIVDHGCPIERLDRDTAVMMVDFVLTQANRMNIKDLPKSEMKSTIDTMQMAIGWATRFSTPLTFNKRVLSAFLKSPINPADLFRVVQGVGEVSMVPVQTDSLQLAEKGWYFLLGSIALSKFRTQKRITAIPTDDLDLAAAFFRQDLEHGTGKWETWYRLAQVYDLKLEEDIAWSADKLNNNRSDLALLQRRAIHCFAMAVASAIRTADSSPETKRKISDLYTEFGFRIYASATDPLSMEAFSLDDFVRHYSDGENQRMYKAKPFQDMKQYSAWNFASYLFRRATTDRPNYWKNYYMFSKCLWKMFSCDDATRRNNAPVEVDDVLDSLVDAIEALPSKKDSRADPILEPHFKLVSIVHKLVHRGSLKPEDACERLLATPYARKVTLNDGDWKTYILEVLKNLRNADKSNWHHRIVLRAAHIIYDDTKDDASAMAAKSEVSQQIFTKTMTLQVWRPENERAGRHFVYTTRYVYFFVGLLDQLNDRANMDLLIRRVRKKPNDYVNHAKLWEDICLTYIKLLRRVGEIPEGQEDTVFKPVSHDDFVLYSARLEDWCQQHSSETHLVDLLKDMVELKKLNNGLMKPAIFEDLVADTYAVLYQSNIPKFIEQVAGEENRERMKVDHLLMASDGPDGTQTPPITSAQGQPGPKPRFKGVSRKELQRKSEAIATRALAPKPAPKPAARLADEEPPTRPPGGTIEVAIPVLPIRDDVREEASGAQSSVPGSVHDSADDESELSEIDEEKASELAEASTGLEAAGAAEGEPEAEEETTTTAMTEKPDDAQPTLPNPLMKRIMSPKPESENPSTTVSVGDGADAEIESAATASVQDAKEEVGPAEAQPSDADMEGADA</sequence>
<feature type="compositionally biased region" description="Low complexity" evidence="6">
    <location>
        <begin position="1908"/>
        <end position="1922"/>
    </location>
</feature>
<reference evidence="7 8" key="1">
    <citation type="submission" date="2017-10" db="EMBL/GenBank/DDBJ databases">
        <title>Comparative genomics in systemic dimorphic fungi from Ajellomycetaceae.</title>
        <authorList>
            <person name="Munoz J.F."/>
            <person name="Mcewen J.G."/>
            <person name="Clay O.K."/>
            <person name="Cuomo C.A."/>
        </authorList>
    </citation>
    <scope>NUCLEOTIDE SEQUENCE [LARGE SCALE GENOMIC DNA]</scope>
    <source>
        <strain evidence="7 8">UAMH5409</strain>
    </source>
</reference>
<feature type="compositionally biased region" description="Acidic residues" evidence="6">
    <location>
        <begin position="1891"/>
        <end position="1904"/>
    </location>
</feature>
<dbReference type="PANTHER" id="PTHR15502:SF7">
    <property type="entry name" value="CALCINEURIN-BINDING PROTEIN CABIN-1"/>
    <property type="match status" value="1"/>
</dbReference>
<dbReference type="EMBL" id="PDNB01000130">
    <property type="protein sequence ID" value="PGH04967.1"/>
    <property type="molecule type" value="Genomic_DNA"/>
</dbReference>
<feature type="compositionally biased region" description="Polar residues" evidence="6">
    <location>
        <begin position="376"/>
        <end position="385"/>
    </location>
</feature>
<dbReference type="GO" id="GO:0006325">
    <property type="term" value="P:chromatin organization"/>
    <property type="evidence" value="ECO:0007669"/>
    <property type="project" value="InterPro"/>
</dbReference>
<keyword evidence="8" id="KW-1185">Reference proteome</keyword>
<evidence type="ECO:0000256" key="2">
    <source>
        <dbReference type="ARBA" id="ARBA00004123"/>
    </source>
</evidence>
<feature type="compositionally biased region" description="Basic and acidic residues" evidence="6">
    <location>
        <begin position="339"/>
        <end position="355"/>
    </location>
</feature>
<feature type="compositionally biased region" description="Basic and acidic residues" evidence="6">
    <location>
        <begin position="419"/>
        <end position="438"/>
    </location>
</feature>
<comment type="caution">
    <text evidence="7">The sequence shown here is derived from an EMBL/GenBank/DDBJ whole genome shotgun (WGS) entry which is preliminary data.</text>
</comment>
<feature type="compositionally biased region" description="Basic and acidic residues" evidence="6">
    <location>
        <begin position="1817"/>
        <end position="1826"/>
    </location>
</feature>
<feature type="compositionally biased region" description="Polar residues" evidence="6">
    <location>
        <begin position="1794"/>
        <end position="1805"/>
    </location>
</feature>
<dbReference type="STRING" id="1447875.A0A2B7X8C6"/>
<protein>
    <recommendedName>
        <fullName evidence="4">Histone transcription regulator 3 homolog</fullName>
    </recommendedName>
</protein>
<feature type="compositionally biased region" description="Polar residues" evidence="6">
    <location>
        <begin position="407"/>
        <end position="417"/>
    </location>
</feature>
<evidence type="ECO:0000256" key="5">
    <source>
        <dbReference type="ARBA" id="ARBA00023242"/>
    </source>
</evidence>
<dbReference type="GO" id="GO:0005634">
    <property type="term" value="C:nucleus"/>
    <property type="evidence" value="ECO:0007669"/>
    <property type="project" value="UniProtKB-SubCell"/>
</dbReference>
<evidence type="ECO:0000256" key="3">
    <source>
        <dbReference type="ARBA" id="ARBA00007335"/>
    </source>
</evidence>
<gene>
    <name evidence="7" type="ORF">AJ79_06924</name>
</gene>
<accession>A0A2B7X8C6</accession>
<evidence type="ECO:0000256" key="6">
    <source>
        <dbReference type="SAM" id="MobiDB-lite"/>
    </source>
</evidence>